<keyword evidence="4" id="KW-0460">Magnesium</keyword>
<dbReference type="SFLD" id="SFLDG01139">
    <property type="entry name" value="C2.A:_Pyridoxal_Phosphate_Phos"/>
    <property type="match status" value="1"/>
</dbReference>
<dbReference type="Pfam" id="PF13344">
    <property type="entry name" value="Hydrolase_6"/>
    <property type="match status" value="1"/>
</dbReference>
<dbReference type="EMBL" id="CP003117">
    <property type="protein sequence ID" value="AET64660.1"/>
    <property type="molecule type" value="Genomic_DNA"/>
</dbReference>
<evidence type="ECO:0000313" key="7">
    <source>
        <dbReference type="Proteomes" id="UP000005877"/>
    </source>
</evidence>
<keyword evidence="6" id="KW-0378">Hydrolase</keyword>
<name>G7WNG9_METH6</name>
<dbReference type="GO" id="GO:0046872">
    <property type="term" value="F:metal ion binding"/>
    <property type="evidence" value="ECO:0007669"/>
    <property type="project" value="UniProtKB-KW"/>
</dbReference>
<dbReference type="Gene3D" id="3.40.50.1000">
    <property type="entry name" value="HAD superfamily/HAD-like"/>
    <property type="match status" value="2"/>
</dbReference>
<dbReference type="PANTHER" id="PTHR19288:SF46">
    <property type="entry name" value="HALOACID DEHALOGENASE-LIKE HYDROLASE DOMAIN-CONTAINING PROTEIN 2"/>
    <property type="match status" value="1"/>
</dbReference>
<dbReference type="InterPro" id="IPR036412">
    <property type="entry name" value="HAD-like_sf"/>
</dbReference>
<evidence type="ECO:0000256" key="5">
    <source>
        <dbReference type="ARBA" id="ARBA00039666"/>
    </source>
</evidence>
<dbReference type="InterPro" id="IPR023214">
    <property type="entry name" value="HAD_sf"/>
</dbReference>
<evidence type="ECO:0000313" key="6">
    <source>
        <dbReference type="EMBL" id="AET64660.1"/>
    </source>
</evidence>
<gene>
    <name evidence="6" type="ordered locus">Mhar_1296</name>
</gene>
<dbReference type="PATRIC" id="fig|1110509.7.peg.1439"/>
<keyword evidence="7" id="KW-1185">Reference proteome</keyword>
<evidence type="ECO:0000256" key="3">
    <source>
        <dbReference type="ARBA" id="ARBA00022723"/>
    </source>
</evidence>
<protein>
    <recommendedName>
        <fullName evidence="5">Haloacid dehalogenase-like hydrolase domain-containing protein 2</fullName>
    </recommendedName>
</protein>
<comment type="similarity">
    <text evidence="2">Belongs to the HAD-like hydrolase superfamily.</text>
</comment>
<dbReference type="KEGG" id="mhi:Mhar_1296"/>
<comment type="cofactor">
    <cofactor evidence="1">
        <name>Mg(2+)</name>
        <dbReference type="ChEBI" id="CHEBI:18420"/>
    </cofactor>
</comment>
<sequence length="270" mass="28662">MKRDEGSPQIPGGMGTIDAEAFLIDLDGVLYVDKTPIPGAKEALAQLEERGYRRRFVSNTTSKSRRGLAGFLGALGFEISAEEIFTPAVAAAGRLRSRNERCFLVAGPSLREDFDEAGVGVAEEGVDCVVVGDAEADFTYDRLNRAFRMVMEGSRIIALEKDRYWMGAGGLTLAAGPFVAALEYASGRKAELVGKPSPDFFALALRDLGASPEEAAMIGDDINSDVGGAKNVGMKGILVRTGKYREEAVAPSGISPDLILGSIAELGDHL</sequence>
<reference evidence="6 7" key="1">
    <citation type="journal article" date="2012" name="PLoS ONE">
        <title>The genome characteristics and predicted function of methyl-group oxidation pathway in the obligate aceticlastic methanogens, Methanosaeta spp.</title>
        <authorList>
            <person name="Zhu J."/>
            <person name="Zheng H."/>
            <person name="Ai G."/>
            <person name="Zhang G."/>
            <person name="Liu D."/>
            <person name="Liu X."/>
            <person name="Dong X."/>
        </authorList>
    </citation>
    <scope>NUCLEOTIDE SEQUENCE [LARGE SCALE GENOMIC DNA]</scope>
    <source>
        <strain evidence="6 7">6Ac</strain>
    </source>
</reference>
<dbReference type="InterPro" id="IPR006357">
    <property type="entry name" value="HAD-SF_hydro_IIA"/>
</dbReference>
<dbReference type="Pfam" id="PF13242">
    <property type="entry name" value="Hydrolase_like"/>
    <property type="match status" value="1"/>
</dbReference>
<dbReference type="STRING" id="1110509.Mhar_1296"/>
<evidence type="ECO:0000256" key="1">
    <source>
        <dbReference type="ARBA" id="ARBA00001946"/>
    </source>
</evidence>
<dbReference type="PANTHER" id="PTHR19288">
    <property type="entry name" value="4-NITROPHENYLPHOSPHATASE-RELATED"/>
    <property type="match status" value="1"/>
</dbReference>
<dbReference type="Proteomes" id="UP000005877">
    <property type="component" value="Chromosome"/>
</dbReference>
<dbReference type="InterPro" id="IPR006355">
    <property type="entry name" value="LHPP/HDHD2"/>
</dbReference>
<dbReference type="AlphaFoldDB" id="G7WNG9"/>
<proteinExistence type="inferred from homology"/>
<evidence type="ECO:0000256" key="2">
    <source>
        <dbReference type="ARBA" id="ARBA00007958"/>
    </source>
</evidence>
<evidence type="ECO:0000256" key="4">
    <source>
        <dbReference type="ARBA" id="ARBA00022842"/>
    </source>
</evidence>
<dbReference type="NCBIfam" id="TIGR01460">
    <property type="entry name" value="HAD-SF-IIA"/>
    <property type="match status" value="1"/>
</dbReference>
<accession>G7WNG9</accession>
<dbReference type="NCBIfam" id="TIGR01458">
    <property type="entry name" value="HAD-SF-IIA-hyp3"/>
    <property type="match status" value="1"/>
</dbReference>
<dbReference type="HOGENOM" id="CLU_043473_4_0_2"/>
<dbReference type="GO" id="GO:0016791">
    <property type="term" value="F:phosphatase activity"/>
    <property type="evidence" value="ECO:0007669"/>
    <property type="project" value="InterPro"/>
</dbReference>
<organism evidence="6 7">
    <name type="scientific">Methanothrix harundinacea (strain 6Ac)</name>
    <name type="common">Methanosaeta harundinacea</name>
    <dbReference type="NCBI Taxonomy" id="1110509"/>
    <lineage>
        <taxon>Archaea</taxon>
        <taxon>Methanobacteriati</taxon>
        <taxon>Methanobacteriota</taxon>
        <taxon>Stenosarchaea group</taxon>
        <taxon>Methanomicrobia</taxon>
        <taxon>Methanotrichales</taxon>
        <taxon>Methanotrichaceae</taxon>
        <taxon>Methanothrix</taxon>
    </lineage>
</organism>
<dbReference type="SUPFAM" id="SSF56784">
    <property type="entry name" value="HAD-like"/>
    <property type="match status" value="1"/>
</dbReference>
<keyword evidence="3" id="KW-0479">Metal-binding</keyword>
<dbReference type="GO" id="GO:0005737">
    <property type="term" value="C:cytoplasm"/>
    <property type="evidence" value="ECO:0007669"/>
    <property type="project" value="TreeGrafter"/>
</dbReference>
<dbReference type="SFLD" id="SFLDS00003">
    <property type="entry name" value="Haloacid_Dehalogenase"/>
    <property type="match status" value="1"/>
</dbReference>